<dbReference type="EMBL" id="PPWZ01000056">
    <property type="protein sequence ID" value="POH36466.1"/>
    <property type="molecule type" value="Genomic_DNA"/>
</dbReference>
<dbReference type="GO" id="GO:0030288">
    <property type="term" value="C:outer membrane-bounded periplasmic space"/>
    <property type="evidence" value="ECO:0007669"/>
    <property type="project" value="TreeGrafter"/>
</dbReference>
<dbReference type="InterPro" id="IPR006059">
    <property type="entry name" value="SBP"/>
</dbReference>
<dbReference type="AlphaFoldDB" id="A0A2P4R5J1"/>
<dbReference type="GO" id="GO:0030975">
    <property type="term" value="F:thiamine binding"/>
    <property type="evidence" value="ECO:0007669"/>
    <property type="project" value="TreeGrafter"/>
</dbReference>
<evidence type="ECO:0000313" key="3">
    <source>
        <dbReference type="EMBL" id="POH36466.1"/>
    </source>
</evidence>
<protein>
    <submittedName>
        <fullName evidence="3">ABC transporter substrate-binding protein</fullName>
    </submittedName>
</protein>
<dbReference type="GO" id="GO:0030976">
    <property type="term" value="F:thiamine pyrophosphate binding"/>
    <property type="evidence" value="ECO:0007669"/>
    <property type="project" value="TreeGrafter"/>
</dbReference>
<organism evidence="3">
    <name type="scientific">Companilactobacillus formosensis</name>
    <dbReference type="NCBI Taxonomy" id="1617889"/>
    <lineage>
        <taxon>Bacteria</taxon>
        <taxon>Bacillati</taxon>
        <taxon>Bacillota</taxon>
        <taxon>Bacilli</taxon>
        <taxon>Lactobacillales</taxon>
        <taxon>Lactobacillaceae</taxon>
        <taxon>Companilactobacillus</taxon>
    </lineage>
</organism>
<dbReference type="PANTHER" id="PTHR30006">
    <property type="entry name" value="THIAMINE-BINDING PERIPLASMIC PROTEIN-RELATED"/>
    <property type="match status" value="1"/>
</dbReference>
<dbReference type="CDD" id="cd13589">
    <property type="entry name" value="PBP2_polyamine_RpCGA009"/>
    <property type="match status" value="1"/>
</dbReference>
<proteinExistence type="predicted"/>
<sequence>MKKNTKIFTIVTTLLAMLVIAGCSNNKGASKQLTVSTFGLATKQMTRDVFTPFGKDNNLTVKSQFGDSSSRFTQISHNPNSGVDVIELAQNNAVAGNNKNTFKKLDFSKLKNFKYLSKDQQKLAKETNSVPYTVNSIGIIYNPKKVGKITSWDQLWDKKLANKIAIPDIATTFGPAMVYIANEHYQNTQVTSSFVDNGKVDENQAFNQLKALKPNVVKTYSKSSDLANMFKSGEIDVAVVGDFAVGMIKNAAPDVDYVVPESGTYANYDTASILKNSKNTDAAYKYIDYRIGKASQAKVAEKNSLNNAPTNSSVTLKDPQYMTYGKVAKRAKMIDFNYVNKQLPSWIKKWNQTMN</sequence>
<dbReference type="GO" id="GO:0015888">
    <property type="term" value="P:thiamine transport"/>
    <property type="evidence" value="ECO:0007669"/>
    <property type="project" value="TreeGrafter"/>
</dbReference>
<feature type="chain" id="PRO_5038335337" evidence="2">
    <location>
        <begin position="22"/>
        <end position="355"/>
    </location>
</feature>
<dbReference type="Gene3D" id="3.40.190.10">
    <property type="entry name" value="Periplasmic binding protein-like II"/>
    <property type="match status" value="2"/>
</dbReference>
<gene>
    <name evidence="3" type="ORF">C2R26_08190</name>
</gene>
<name>A0A2P4R5J1_9LACO</name>
<evidence type="ECO:0000256" key="1">
    <source>
        <dbReference type="ARBA" id="ARBA00022729"/>
    </source>
</evidence>
<dbReference type="PROSITE" id="PS51257">
    <property type="entry name" value="PROKAR_LIPOPROTEIN"/>
    <property type="match status" value="1"/>
</dbReference>
<reference evidence="3" key="1">
    <citation type="submission" date="2018-01" db="EMBL/GenBank/DDBJ databases">
        <title>Genome sequnecing of Lactobacillus formosensis KACC 18721.</title>
        <authorList>
            <person name="Kim S.-J."/>
            <person name="Heo J."/>
        </authorList>
    </citation>
    <scope>NUCLEOTIDE SEQUENCE</scope>
    <source>
        <strain evidence="3">KACC 18721</strain>
    </source>
</reference>
<dbReference type="SUPFAM" id="SSF53850">
    <property type="entry name" value="Periplasmic binding protein-like II"/>
    <property type="match status" value="1"/>
</dbReference>
<dbReference type="Pfam" id="PF13416">
    <property type="entry name" value="SBP_bac_8"/>
    <property type="match status" value="1"/>
</dbReference>
<keyword evidence="1 2" id="KW-0732">Signal</keyword>
<comment type="caution">
    <text evidence="3">The sequence shown here is derived from an EMBL/GenBank/DDBJ whole genome shotgun (WGS) entry which is preliminary data.</text>
</comment>
<feature type="signal peptide" evidence="2">
    <location>
        <begin position="1"/>
        <end position="21"/>
    </location>
</feature>
<accession>A0A2P4R5J1</accession>
<dbReference type="PANTHER" id="PTHR30006:SF2">
    <property type="entry name" value="ABC TRANSPORTER SUBSTRATE-BINDING PROTEIN"/>
    <property type="match status" value="1"/>
</dbReference>
<evidence type="ECO:0000256" key="2">
    <source>
        <dbReference type="SAM" id="SignalP"/>
    </source>
</evidence>